<dbReference type="RefSeq" id="WP_091785206.1">
    <property type="nucleotide sequence ID" value="NZ_LT629711.1"/>
</dbReference>
<name>A0A1H0S580_9MICO</name>
<dbReference type="AlphaFoldDB" id="A0A1H0S580"/>
<evidence type="ECO:0000313" key="2">
    <source>
        <dbReference type="EMBL" id="SDP36418.1"/>
    </source>
</evidence>
<dbReference type="InterPro" id="IPR025443">
    <property type="entry name" value="DUF4307"/>
</dbReference>
<keyword evidence="1" id="KW-0812">Transmembrane</keyword>
<keyword evidence="1" id="KW-1133">Transmembrane helix</keyword>
<protein>
    <recommendedName>
        <fullName evidence="4">DUF4307 domain-containing protein</fullName>
    </recommendedName>
</protein>
<dbReference type="Proteomes" id="UP000199077">
    <property type="component" value="Chromosome I"/>
</dbReference>
<keyword evidence="1" id="KW-0472">Membrane</keyword>
<dbReference type="OrthoDB" id="5147470at2"/>
<reference evidence="3" key="1">
    <citation type="submission" date="2016-10" db="EMBL/GenBank/DDBJ databases">
        <authorList>
            <person name="Varghese N."/>
            <person name="Submissions S."/>
        </authorList>
    </citation>
    <scope>NUCLEOTIDE SEQUENCE [LARGE SCALE GENOMIC DNA]</scope>
    <source>
        <strain evidence="3">DSM 22329</strain>
    </source>
</reference>
<keyword evidence="3" id="KW-1185">Reference proteome</keyword>
<dbReference type="Pfam" id="PF14155">
    <property type="entry name" value="DUF4307"/>
    <property type="match status" value="1"/>
</dbReference>
<dbReference type="EMBL" id="LT629711">
    <property type="protein sequence ID" value="SDP36418.1"/>
    <property type="molecule type" value="Genomic_DNA"/>
</dbReference>
<evidence type="ECO:0008006" key="4">
    <source>
        <dbReference type="Google" id="ProtNLM"/>
    </source>
</evidence>
<evidence type="ECO:0000313" key="3">
    <source>
        <dbReference type="Proteomes" id="UP000199077"/>
    </source>
</evidence>
<feature type="transmembrane region" description="Helical" evidence="1">
    <location>
        <begin position="12"/>
        <end position="33"/>
    </location>
</feature>
<evidence type="ECO:0000256" key="1">
    <source>
        <dbReference type="SAM" id="Phobius"/>
    </source>
</evidence>
<sequence>MPLPRPAPGTGRWWVIGTIGCAIGVALAVWLGLANSLGRVTWTDTDYKVVDDRSVQVGFDVHRDPGQAVTCTVEAQDAAHGVVGVIQVAVPAGTERSVHQQVSVRTASRAVGGSVRSCDKTP</sequence>
<organism evidence="2 3">
    <name type="scientific">Pedococcus dokdonensis</name>
    <dbReference type="NCBI Taxonomy" id="443156"/>
    <lineage>
        <taxon>Bacteria</taxon>
        <taxon>Bacillati</taxon>
        <taxon>Actinomycetota</taxon>
        <taxon>Actinomycetes</taxon>
        <taxon>Micrococcales</taxon>
        <taxon>Intrasporangiaceae</taxon>
        <taxon>Pedococcus</taxon>
    </lineage>
</organism>
<accession>A0A1H0S580</accession>
<proteinExistence type="predicted"/>
<gene>
    <name evidence="2" type="ORF">SAMN04489867_2199</name>
</gene>
<dbReference type="STRING" id="443156.SAMN04489867_2199"/>